<feature type="region of interest" description="Disordered" evidence="2">
    <location>
        <begin position="214"/>
        <end position="239"/>
    </location>
</feature>
<dbReference type="VEuPathDB" id="FungiDB:PGTG_17845"/>
<dbReference type="OrthoDB" id="2497097at2759"/>
<evidence type="ECO:0000313" key="4">
    <source>
        <dbReference type="Proteomes" id="UP000008783"/>
    </source>
</evidence>
<organism evidence="3 4">
    <name type="scientific">Puccinia graminis f. sp. tritici (strain CRL 75-36-700-3 / race SCCL)</name>
    <name type="common">Black stem rust fungus</name>
    <dbReference type="NCBI Taxonomy" id="418459"/>
    <lineage>
        <taxon>Eukaryota</taxon>
        <taxon>Fungi</taxon>
        <taxon>Dikarya</taxon>
        <taxon>Basidiomycota</taxon>
        <taxon>Pucciniomycotina</taxon>
        <taxon>Pucciniomycetes</taxon>
        <taxon>Pucciniales</taxon>
        <taxon>Pucciniaceae</taxon>
        <taxon>Puccinia</taxon>
    </lineage>
</organism>
<dbReference type="InParanoid" id="E3L639"/>
<dbReference type="KEGG" id="pgr:PGTG_17845"/>
<dbReference type="GeneID" id="10531967"/>
<reference evidence="4" key="2">
    <citation type="journal article" date="2011" name="Proc. Natl. Acad. Sci. U.S.A.">
        <title>Obligate biotrophy features unraveled by the genomic analysis of rust fungi.</title>
        <authorList>
            <person name="Duplessis S."/>
            <person name="Cuomo C.A."/>
            <person name="Lin Y.-C."/>
            <person name="Aerts A."/>
            <person name="Tisserant E."/>
            <person name="Veneault-Fourrey C."/>
            <person name="Joly D.L."/>
            <person name="Hacquard S."/>
            <person name="Amselem J."/>
            <person name="Cantarel B.L."/>
            <person name="Chiu R."/>
            <person name="Coutinho P.M."/>
            <person name="Feau N."/>
            <person name="Field M."/>
            <person name="Frey P."/>
            <person name="Gelhaye E."/>
            <person name="Goldberg J."/>
            <person name="Grabherr M.G."/>
            <person name="Kodira C.D."/>
            <person name="Kohler A."/>
            <person name="Kuees U."/>
            <person name="Lindquist E.A."/>
            <person name="Lucas S.M."/>
            <person name="Mago R."/>
            <person name="Mauceli E."/>
            <person name="Morin E."/>
            <person name="Murat C."/>
            <person name="Pangilinan J.L."/>
            <person name="Park R."/>
            <person name="Pearson M."/>
            <person name="Quesneville H."/>
            <person name="Rouhier N."/>
            <person name="Sakthikumar S."/>
            <person name="Salamov A.A."/>
            <person name="Schmutz J."/>
            <person name="Selles B."/>
            <person name="Shapiro H."/>
            <person name="Tanguay P."/>
            <person name="Tuskan G.A."/>
            <person name="Henrissat B."/>
            <person name="Van de Peer Y."/>
            <person name="Rouze P."/>
            <person name="Ellis J.G."/>
            <person name="Dodds P.N."/>
            <person name="Schein J.E."/>
            <person name="Zhong S."/>
            <person name="Hamelin R.C."/>
            <person name="Grigoriev I.V."/>
            <person name="Szabo L.J."/>
            <person name="Martin F."/>
        </authorList>
    </citation>
    <scope>NUCLEOTIDE SEQUENCE [LARGE SCALE GENOMIC DNA]</scope>
    <source>
        <strain evidence="4">CRL 75-36-700-3 / race SCCL</strain>
    </source>
</reference>
<feature type="region of interest" description="Disordered" evidence="2">
    <location>
        <begin position="79"/>
        <end position="103"/>
    </location>
</feature>
<sequence>MFSPCRFCETSRTSRPSRSKMRFPYGSITPHGHPLYFAFWSLATVSAANLDDLDVNRWDQGPSARKLFTSSPDYPISSWAPSSHESNVQSEVSNSGAHRLSPSPLTEQNLLERLGDSSVIGEPSKDYFELLADDQAGSRKRVKHSQGQQLSTRRTPIYYEFMPGSSHAHDGDAAHLRSSPEGQVNQGQIQAQVQRVVPLDLLNIPMEHLTSQVAQSVEERAPSTHEMSPKRKISESVETHTTNEEASQNVLPPGLFGAGGQILVPIVYQYYHAFAQKLDSSDFKRAKVSPQNIHHTLPIGFMIRPGCRITRILDDSHQRTQNWRLLKKHYKGLLLTIHNFHLRHPGSPAEHMVHVRSIFNRVDKEIFEPENGVPFLGISQFTAKGWKEKFSDTVFEDVQKSLLKYMSSGSTELLPRLASDLIKSYHRDLESNESTLRNHREQLSKLEASSEIKMQPYFRARFDYIFSLPDGYPRFQAFLDRGEGALFPGHPSYEVFNKVSEKFEQEFRTKIHRTNLRTDHAALQIAVLSEKTSKDVQVMRVLNSAMDRPYTIEPFMSVYNHLIKSVEFLHVAILGQLELTGGERNRRRLDVLSWISEEITKPKESLPVFGMIQDNIDSSNMEDRMLSGEKLFGPIQVSLIKYFSSSELARSGHFPETRFTAAFALASWYEVNHPEEFNNFFFHQSSRCENLEEALELKKPYIHPFYCRDA</sequence>
<name>E3L639_PUCGT</name>
<gene>
    <name evidence="3" type="ORF">PGTG_17845</name>
</gene>
<dbReference type="Proteomes" id="UP000008783">
    <property type="component" value="Unassembled WGS sequence"/>
</dbReference>
<evidence type="ECO:0000256" key="2">
    <source>
        <dbReference type="SAM" id="MobiDB-lite"/>
    </source>
</evidence>
<dbReference type="HOGENOM" id="CLU_398564_0_0_1"/>
<keyword evidence="1" id="KW-0175">Coiled coil</keyword>
<dbReference type="RefSeq" id="XP_003336433.2">
    <property type="nucleotide sequence ID" value="XM_003336385.2"/>
</dbReference>
<accession>E3L639</accession>
<dbReference type="AlphaFoldDB" id="E3L639"/>
<feature type="compositionally biased region" description="Polar residues" evidence="2">
    <location>
        <begin position="79"/>
        <end position="96"/>
    </location>
</feature>
<evidence type="ECO:0000256" key="1">
    <source>
        <dbReference type="SAM" id="Coils"/>
    </source>
</evidence>
<keyword evidence="4" id="KW-1185">Reference proteome</keyword>
<evidence type="ECO:0000313" key="3">
    <source>
        <dbReference type="EMBL" id="EFP92014.2"/>
    </source>
</evidence>
<protein>
    <submittedName>
        <fullName evidence="3">Uncharacterized protein</fullName>
    </submittedName>
</protein>
<feature type="compositionally biased region" description="Basic and acidic residues" evidence="2">
    <location>
        <begin position="217"/>
        <end position="239"/>
    </location>
</feature>
<dbReference type="EMBL" id="DS178356">
    <property type="protein sequence ID" value="EFP92014.2"/>
    <property type="molecule type" value="Genomic_DNA"/>
</dbReference>
<feature type="coiled-coil region" evidence="1">
    <location>
        <begin position="422"/>
        <end position="449"/>
    </location>
</feature>
<reference key="1">
    <citation type="submission" date="2007-01" db="EMBL/GenBank/DDBJ databases">
        <title>The Genome Sequence of Puccinia graminis f. sp. tritici Strain CRL 75-36-700-3.</title>
        <authorList>
            <consortium name="The Broad Institute Genome Sequencing Platform"/>
            <person name="Birren B."/>
            <person name="Lander E."/>
            <person name="Galagan J."/>
            <person name="Nusbaum C."/>
            <person name="Devon K."/>
            <person name="Cuomo C."/>
            <person name="Jaffe D."/>
            <person name="Butler J."/>
            <person name="Alvarez P."/>
            <person name="Gnerre S."/>
            <person name="Grabherr M."/>
            <person name="Mauceli E."/>
            <person name="Brockman W."/>
            <person name="Young S."/>
            <person name="LaButti K."/>
            <person name="Sykes S."/>
            <person name="DeCaprio D."/>
            <person name="Crawford M."/>
            <person name="Koehrsen M."/>
            <person name="Engels R."/>
            <person name="Montgomery P."/>
            <person name="Pearson M."/>
            <person name="Howarth C."/>
            <person name="Larson L."/>
            <person name="White J."/>
            <person name="Zeng Q."/>
            <person name="Kodira C."/>
            <person name="Yandava C."/>
            <person name="Alvarado L."/>
            <person name="O'Leary S."/>
            <person name="Szabo L."/>
            <person name="Dean R."/>
            <person name="Schein J."/>
        </authorList>
    </citation>
    <scope>NUCLEOTIDE SEQUENCE</scope>
    <source>
        <strain>CRL 75-36-700-3</strain>
    </source>
</reference>
<proteinExistence type="predicted"/>